<sequence>MITSETDELAALRAESQELKARLEESGELLRVVRAGEVATLNRIQEAEQARTQAEQCNEEIMVTG</sequence>
<accession>A0A2W4TGN5</accession>
<feature type="non-terminal residue" evidence="2">
    <location>
        <position position="65"/>
    </location>
</feature>
<name>A0A2W4TGN5_9GAMM</name>
<evidence type="ECO:0000313" key="2">
    <source>
        <dbReference type="EMBL" id="PZN81787.1"/>
    </source>
</evidence>
<feature type="coiled-coil region" evidence="1">
    <location>
        <begin position="2"/>
        <end position="29"/>
    </location>
</feature>
<keyword evidence="1" id="KW-0175">Coiled coil</keyword>
<organism evidence="2 3">
    <name type="scientific">Candidatus Methylumidiphilus alinenensis</name>
    <dbReference type="NCBI Taxonomy" id="2202197"/>
    <lineage>
        <taxon>Bacteria</taxon>
        <taxon>Pseudomonadati</taxon>
        <taxon>Pseudomonadota</taxon>
        <taxon>Gammaproteobacteria</taxon>
        <taxon>Methylococcales</taxon>
        <taxon>Candidatus Methylumidiphilus</taxon>
    </lineage>
</organism>
<gene>
    <name evidence="2" type="ORF">DM484_07595</name>
</gene>
<dbReference type="EMBL" id="QJPH01000254">
    <property type="protein sequence ID" value="PZN81787.1"/>
    <property type="molecule type" value="Genomic_DNA"/>
</dbReference>
<protein>
    <submittedName>
        <fullName evidence="2">Uncharacterized protein</fullName>
    </submittedName>
</protein>
<proteinExistence type="predicted"/>
<comment type="caution">
    <text evidence="2">The sequence shown here is derived from an EMBL/GenBank/DDBJ whole genome shotgun (WGS) entry which is preliminary data.</text>
</comment>
<evidence type="ECO:0000313" key="3">
    <source>
        <dbReference type="Proteomes" id="UP000249396"/>
    </source>
</evidence>
<dbReference type="AlphaFoldDB" id="A0A2W4TGN5"/>
<evidence type="ECO:0000256" key="1">
    <source>
        <dbReference type="SAM" id="Coils"/>
    </source>
</evidence>
<reference evidence="2 3" key="1">
    <citation type="journal article" date="2018" name="Aquat. Microb. Ecol.">
        <title>Gammaproteobacterial methanotrophs dominate.</title>
        <authorList>
            <person name="Rissanen A.J."/>
            <person name="Saarenheimo J."/>
            <person name="Tiirola M."/>
            <person name="Peura S."/>
            <person name="Aalto S.L."/>
            <person name="Karvinen A."/>
            <person name="Nykanen H."/>
        </authorList>
    </citation>
    <scope>NUCLEOTIDE SEQUENCE [LARGE SCALE GENOMIC DNA]</scope>
    <source>
        <strain evidence="2">AMbin10</strain>
    </source>
</reference>
<dbReference type="Proteomes" id="UP000249396">
    <property type="component" value="Unassembled WGS sequence"/>
</dbReference>